<accession>A0A1H7R439</accession>
<dbReference type="SUPFAM" id="SSF53955">
    <property type="entry name" value="Lysozyme-like"/>
    <property type="match status" value="1"/>
</dbReference>
<dbReference type="InterPro" id="IPR008258">
    <property type="entry name" value="Transglycosylase_SLT_dom_1"/>
</dbReference>
<gene>
    <name evidence="3" type="ORF">SAMN05443999_10649</name>
</gene>
<evidence type="ECO:0000256" key="1">
    <source>
        <dbReference type="ARBA" id="ARBA00009387"/>
    </source>
</evidence>
<name>A0A1H7R439_9RHOB</name>
<organism evidence="3 4">
    <name type="scientific">Roseovarius azorensis</name>
    <dbReference type="NCBI Taxonomy" id="1287727"/>
    <lineage>
        <taxon>Bacteria</taxon>
        <taxon>Pseudomonadati</taxon>
        <taxon>Pseudomonadota</taxon>
        <taxon>Alphaproteobacteria</taxon>
        <taxon>Rhodobacterales</taxon>
        <taxon>Roseobacteraceae</taxon>
        <taxon>Roseovarius</taxon>
    </lineage>
</organism>
<reference evidence="3 4" key="1">
    <citation type="submission" date="2016-10" db="EMBL/GenBank/DDBJ databases">
        <authorList>
            <person name="de Groot N.N."/>
        </authorList>
    </citation>
    <scope>NUCLEOTIDE SEQUENCE [LARGE SCALE GENOMIC DNA]</scope>
    <source>
        <strain evidence="3 4">DSM 100674</strain>
    </source>
</reference>
<dbReference type="STRING" id="1287727.SAMN05443999_10649"/>
<evidence type="ECO:0000259" key="2">
    <source>
        <dbReference type="Pfam" id="PF01464"/>
    </source>
</evidence>
<dbReference type="Pfam" id="PF01464">
    <property type="entry name" value="SLT"/>
    <property type="match status" value="1"/>
</dbReference>
<proteinExistence type="inferred from homology"/>
<feature type="domain" description="Transglycosylase SLT" evidence="2">
    <location>
        <begin position="134"/>
        <end position="200"/>
    </location>
</feature>
<dbReference type="InterPro" id="IPR023346">
    <property type="entry name" value="Lysozyme-like_dom_sf"/>
</dbReference>
<dbReference type="EMBL" id="FOAG01000006">
    <property type="protein sequence ID" value="SEL54685.1"/>
    <property type="molecule type" value="Genomic_DNA"/>
</dbReference>
<evidence type="ECO:0000313" key="3">
    <source>
        <dbReference type="EMBL" id="SEL54685.1"/>
    </source>
</evidence>
<sequence>MPRMTLINSARDLSGYLARRFRTPMQRSGRARTAIGGIGARALIVISAASVWPLHAAAAPEPACDIAARHAAALTDVPLSVLLSITRVETGRTEGGRLEPWPWTVNMEGKGHWFDNRDAARAFVHTEFQRGARSFDVGCFQVNYKWHGDAFRSIDHMFDPTENALYAAKFLAGLYAESGDWSAAAGAYHSRTPHYARKYRARFDRIRQTLHELPETGPLPAPRLTETPRRHAENNFPLLLPGAPPRTTGSLVPLGIASRGPLIAQRSGADGS</sequence>
<protein>
    <submittedName>
        <fullName evidence="3">Transglycosylase SLT domain-containing protein</fullName>
    </submittedName>
</protein>
<dbReference type="Proteomes" id="UP000199582">
    <property type="component" value="Unassembled WGS sequence"/>
</dbReference>
<evidence type="ECO:0000313" key="4">
    <source>
        <dbReference type="Proteomes" id="UP000199582"/>
    </source>
</evidence>
<keyword evidence="4" id="KW-1185">Reference proteome</keyword>
<dbReference type="AlphaFoldDB" id="A0A1H7R439"/>
<comment type="similarity">
    <text evidence="1">Belongs to the virb1 family.</text>
</comment>